<gene>
    <name evidence="1" type="ORF">ACFFHQ_01610</name>
</gene>
<organism evidence="1 2">
    <name type="scientific">Geobacillus jurassicus</name>
    <dbReference type="NCBI Taxonomy" id="235932"/>
    <lineage>
        <taxon>Bacteria</taxon>
        <taxon>Bacillati</taxon>
        <taxon>Bacillota</taxon>
        <taxon>Bacilli</taxon>
        <taxon>Bacillales</taxon>
        <taxon>Anoxybacillaceae</taxon>
        <taxon>Geobacillus</taxon>
    </lineage>
</organism>
<evidence type="ECO:0000313" key="1">
    <source>
        <dbReference type="EMBL" id="MFC0296187.1"/>
    </source>
</evidence>
<name>A0ABV6GNX0_9BACL</name>
<reference evidence="1 2" key="1">
    <citation type="submission" date="2024-09" db="EMBL/GenBank/DDBJ databases">
        <authorList>
            <person name="Sun Q."/>
            <person name="Mori K."/>
        </authorList>
    </citation>
    <scope>NUCLEOTIDE SEQUENCE [LARGE SCALE GENOMIC DNA]</scope>
    <source>
        <strain evidence="1 2">CCM 7224</strain>
    </source>
</reference>
<proteinExistence type="predicted"/>
<comment type="caution">
    <text evidence="1">The sequence shown here is derived from an EMBL/GenBank/DDBJ whole genome shotgun (WGS) entry which is preliminary data.</text>
</comment>
<accession>A0ABV6GNX0</accession>
<sequence length="48" mass="5356">MVHPFTPRLRWGIYFAGLALPQCRKMTSRFVAAGRRSGARVKPLGGIK</sequence>
<dbReference type="RefSeq" id="WP_157068353.1">
    <property type="nucleotide sequence ID" value="NZ_JBHLVN010000005.1"/>
</dbReference>
<evidence type="ECO:0000313" key="2">
    <source>
        <dbReference type="Proteomes" id="UP001589785"/>
    </source>
</evidence>
<keyword evidence="2" id="KW-1185">Reference proteome</keyword>
<dbReference type="Proteomes" id="UP001589785">
    <property type="component" value="Unassembled WGS sequence"/>
</dbReference>
<protein>
    <submittedName>
        <fullName evidence="1">Uncharacterized protein</fullName>
    </submittedName>
</protein>
<dbReference type="EMBL" id="JBHLVN010000005">
    <property type="protein sequence ID" value="MFC0296187.1"/>
    <property type="molecule type" value="Genomic_DNA"/>
</dbReference>